<dbReference type="Pfam" id="PF05843">
    <property type="entry name" value="Suf"/>
    <property type="match status" value="1"/>
</dbReference>
<keyword evidence="4" id="KW-0508">mRNA splicing</keyword>
<dbReference type="STRING" id="1169540.A0A0G4F6H8"/>
<dbReference type="EMBL" id="CDMY01000376">
    <property type="protein sequence ID" value="CEM07632.1"/>
    <property type="molecule type" value="Genomic_DNA"/>
</dbReference>
<name>A0A0G4F6H8_VITBC</name>
<dbReference type="VEuPathDB" id="CryptoDB:Vbra_14523"/>
<keyword evidence="3" id="KW-0677">Repeat</keyword>
<dbReference type="SUPFAM" id="SSF48452">
    <property type="entry name" value="TPR-like"/>
    <property type="match status" value="1"/>
</dbReference>
<dbReference type="InterPro" id="IPR008847">
    <property type="entry name" value="Suf"/>
</dbReference>
<dbReference type="InterPro" id="IPR011990">
    <property type="entry name" value="TPR-like_helical_dom_sf"/>
</dbReference>
<evidence type="ECO:0000256" key="4">
    <source>
        <dbReference type="ARBA" id="ARBA00023187"/>
    </source>
</evidence>
<feature type="domain" description="Suppressor of forked" evidence="6">
    <location>
        <begin position="201"/>
        <end position="353"/>
    </location>
</feature>
<keyword evidence="2" id="KW-0507">mRNA processing</keyword>
<dbReference type="GO" id="GO:0006397">
    <property type="term" value="P:mRNA processing"/>
    <property type="evidence" value="ECO:0007669"/>
    <property type="project" value="UniProtKB-KW"/>
</dbReference>
<evidence type="ECO:0000256" key="1">
    <source>
        <dbReference type="ARBA" id="ARBA00004123"/>
    </source>
</evidence>
<accession>A0A0G4F6H8</accession>
<gene>
    <name evidence="7" type="ORF">Vbra_14523</name>
</gene>
<protein>
    <recommendedName>
        <fullName evidence="6">Suppressor of forked domain-containing protein</fullName>
    </recommendedName>
</protein>
<sequence length="364" mass="40555">MAEVEANPLDVQKVLIDIARENGDSTALVKIRQQLAAHAPMGQDFWTEWISDMIDADSPPPEVLEVCKQSVELAPSTSCWLQSLHLVETTVPSVGVEQSRVCAGEGEGRNEAQVMMIRRLFHTELRLPLSELDKTLRAYRSVRAAPNELKCGFDEAEACYATSERTSGTSGRNSRYLGIQLLDVSNTDGCGEEPIGPAQRHDDSDLVAETQRLLAAYAPAGDEFWTEWISNALDNHRDVQEVVELGKRGVELAPSAACWIAYLHVLESQPSMTVGKMRQVYEQAVDAVGHHAVEGPKMWAAWREYEARVCAKGSGEKGDHTQAIRRLFHRQLALPLNGIHKTLREYRSWEDRLPEGLRTPCEAE</sequence>
<keyword evidence="8" id="KW-1185">Reference proteome</keyword>
<organism evidence="7 8">
    <name type="scientific">Vitrella brassicaformis (strain CCMP3155)</name>
    <dbReference type="NCBI Taxonomy" id="1169540"/>
    <lineage>
        <taxon>Eukaryota</taxon>
        <taxon>Sar</taxon>
        <taxon>Alveolata</taxon>
        <taxon>Colpodellida</taxon>
        <taxon>Vitrellaceae</taxon>
        <taxon>Vitrella</taxon>
    </lineage>
</organism>
<proteinExistence type="predicted"/>
<dbReference type="GO" id="GO:0008380">
    <property type="term" value="P:RNA splicing"/>
    <property type="evidence" value="ECO:0007669"/>
    <property type="project" value="UniProtKB-KW"/>
</dbReference>
<dbReference type="GO" id="GO:0005634">
    <property type="term" value="C:nucleus"/>
    <property type="evidence" value="ECO:0007669"/>
    <property type="project" value="UniProtKB-SubCell"/>
</dbReference>
<evidence type="ECO:0000313" key="8">
    <source>
        <dbReference type="Proteomes" id="UP000041254"/>
    </source>
</evidence>
<dbReference type="PANTHER" id="PTHR17204">
    <property type="entry name" value="PRE-MRNA PROCESSING PROTEIN PRP39-RELATED"/>
    <property type="match status" value="1"/>
</dbReference>
<dbReference type="PANTHER" id="PTHR17204:SF25">
    <property type="entry name" value="RRM DOMAIN-CONTAINING PROTEIN"/>
    <property type="match status" value="1"/>
</dbReference>
<evidence type="ECO:0000259" key="6">
    <source>
        <dbReference type="Pfam" id="PF05843"/>
    </source>
</evidence>
<dbReference type="InParanoid" id="A0A0G4F6H8"/>
<dbReference type="AlphaFoldDB" id="A0A0G4F6H8"/>
<evidence type="ECO:0000256" key="2">
    <source>
        <dbReference type="ARBA" id="ARBA00022664"/>
    </source>
</evidence>
<dbReference type="Gene3D" id="1.25.40.10">
    <property type="entry name" value="Tetratricopeptide repeat domain"/>
    <property type="match status" value="2"/>
</dbReference>
<evidence type="ECO:0000313" key="7">
    <source>
        <dbReference type="EMBL" id="CEM07632.1"/>
    </source>
</evidence>
<evidence type="ECO:0000256" key="3">
    <source>
        <dbReference type="ARBA" id="ARBA00022737"/>
    </source>
</evidence>
<comment type="subcellular location">
    <subcellularLocation>
        <location evidence="1">Nucleus</location>
    </subcellularLocation>
</comment>
<evidence type="ECO:0000256" key="5">
    <source>
        <dbReference type="ARBA" id="ARBA00023242"/>
    </source>
</evidence>
<reference evidence="7 8" key="1">
    <citation type="submission" date="2014-11" db="EMBL/GenBank/DDBJ databases">
        <authorList>
            <person name="Zhu J."/>
            <person name="Qi W."/>
            <person name="Song R."/>
        </authorList>
    </citation>
    <scope>NUCLEOTIDE SEQUENCE [LARGE SCALE GENOMIC DNA]</scope>
</reference>
<dbReference type="Proteomes" id="UP000041254">
    <property type="component" value="Unassembled WGS sequence"/>
</dbReference>
<dbReference type="OrthoDB" id="360390at2759"/>
<keyword evidence="5" id="KW-0539">Nucleus</keyword>